<evidence type="ECO:0000256" key="1">
    <source>
        <dbReference type="RuleBase" id="RU362039"/>
    </source>
</evidence>
<accession>D2RFK9</accession>
<dbReference type="SUPFAM" id="SSF56300">
    <property type="entry name" value="Metallo-dependent phosphatases"/>
    <property type="match status" value="1"/>
</dbReference>
<comment type="cofactor">
    <cofactor evidence="1">
        <name>a divalent metal cation</name>
        <dbReference type="ChEBI" id="CHEBI:60240"/>
    </cofactor>
</comment>
<keyword evidence="1" id="KW-0479">Metal-binding</keyword>
<reference evidence="3 4" key="1">
    <citation type="journal article" date="2010" name="Stand. Genomic Sci.">
        <title>Complete genome sequence of Archaeoglobus profundus type strain (AV18).</title>
        <authorList>
            <person name="von Jan M."/>
            <person name="Lapidus A."/>
            <person name="Del Rio T.G."/>
            <person name="Copeland A."/>
            <person name="Tice H."/>
            <person name="Cheng J.F."/>
            <person name="Lucas S."/>
            <person name="Chen F."/>
            <person name="Nolan M."/>
            <person name="Goodwin L."/>
            <person name="Han C."/>
            <person name="Pitluck S."/>
            <person name="Liolios K."/>
            <person name="Ivanova N."/>
            <person name="Mavromatis K."/>
            <person name="Ovchinnikova G."/>
            <person name="Chertkov O."/>
            <person name="Pati A."/>
            <person name="Chen A."/>
            <person name="Palaniappan K."/>
            <person name="Land M."/>
            <person name="Hauser L."/>
            <person name="Chang Y.J."/>
            <person name="Jeffries C.D."/>
            <person name="Saunders E."/>
            <person name="Brettin T."/>
            <person name="Detter J.C."/>
            <person name="Chain P."/>
            <person name="Eichinger K."/>
            <person name="Huber H."/>
            <person name="Spring S."/>
            <person name="Rohde M."/>
            <person name="Goker M."/>
            <person name="Wirth R."/>
            <person name="Woyke T."/>
            <person name="Bristow J."/>
            <person name="Eisen J.A."/>
            <person name="Markowitz V."/>
            <person name="Hugenholtz P."/>
            <person name="Kyrpides N.C."/>
            <person name="Klenk H.P."/>
        </authorList>
    </citation>
    <scope>NUCLEOTIDE SEQUENCE [LARGE SCALE GENOMIC DNA]</scope>
    <source>
        <strain evidence="4">DSM 5631 / JCM 9629 / NBRC 100127 / Av18</strain>
    </source>
</reference>
<name>D2RFK9_ARCPA</name>
<dbReference type="EMBL" id="CP001857">
    <property type="protein sequence ID" value="ADB57084.1"/>
    <property type="molecule type" value="Genomic_DNA"/>
</dbReference>
<evidence type="ECO:0000259" key="2">
    <source>
        <dbReference type="Pfam" id="PF12850"/>
    </source>
</evidence>
<dbReference type="AlphaFoldDB" id="D2RFK9"/>
<evidence type="ECO:0000313" key="4">
    <source>
        <dbReference type="Proteomes" id="UP000001901"/>
    </source>
</evidence>
<dbReference type="HOGENOM" id="CLU_063749_0_1_2"/>
<dbReference type="EC" id="3.1.4.-" evidence="1"/>
<keyword evidence="4" id="KW-1185">Reference proteome</keyword>
<dbReference type="PANTHER" id="PTHR11124">
    <property type="entry name" value="VACUOLAR SORTING PROTEIN VPS29"/>
    <property type="match status" value="1"/>
</dbReference>
<dbReference type="Pfam" id="PF12850">
    <property type="entry name" value="Metallophos_2"/>
    <property type="match status" value="1"/>
</dbReference>
<dbReference type="InterPro" id="IPR000979">
    <property type="entry name" value="Phosphodiesterase_MJ0936/Vps29"/>
</dbReference>
<organism evidence="3 4">
    <name type="scientific">Archaeoglobus profundus (strain DSM 5631 / JCM 9629 / NBRC 100127 / Av18)</name>
    <dbReference type="NCBI Taxonomy" id="572546"/>
    <lineage>
        <taxon>Archaea</taxon>
        <taxon>Methanobacteriati</taxon>
        <taxon>Methanobacteriota</taxon>
        <taxon>Archaeoglobi</taxon>
        <taxon>Archaeoglobales</taxon>
        <taxon>Archaeoglobaceae</taxon>
        <taxon>Archaeoglobus</taxon>
    </lineage>
</organism>
<dbReference type="InterPro" id="IPR029052">
    <property type="entry name" value="Metallo-depent_PP-like"/>
</dbReference>
<feature type="domain" description="Calcineurin-like phosphoesterase" evidence="2">
    <location>
        <begin position="1"/>
        <end position="152"/>
    </location>
</feature>
<dbReference type="eggNOG" id="arCOG01141">
    <property type="taxonomic scope" value="Archaea"/>
</dbReference>
<dbReference type="PaxDb" id="572546-Arcpr_0006"/>
<dbReference type="GO" id="GO:0046872">
    <property type="term" value="F:metal ion binding"/>
    <property type="evidence" value="ECO:0007669"/>
    <property type="project" value="UniProtKB-KW"/>
</dbReference>
<dbReference type="RefSeq" id="WP_012939420.1">
    <property type="nucleotide sequence ID" value="NC_013741.1"/>
</dbReference>
<dbReference type="Gene3D" id="3.60.21.10">
    <property type="match status" value="1"/>
</dbReference>
<comment type="similarity">
    <text evidence="1">Belongs to the metallophosphoesterase superfamily. YfcE family.</text>
</comment>
<dbReference type="OrthoDB" id="19174at2157"/>
<dbReference type="STRING" id="572546.Arcpr_0006"/>
<gene>
    <name evidence="3" type="ordered locus">Arcpr_0006</name>
</gene>
<dbReference type="GeneID" id="8738650"/>
<sequence>MKILVLSDTHIPERALKIPDEITAFLKRGVDLIVHAGDLTGESVLNTLKSFGKVVAVRGNMDYLSLPKQETFEVGNLKFGVYHGHGVYPRGDRRQLTEIALEMGVDVLITGHTHSPDVYEGEVLILNPGSATGAWGGGGGSGIPSFMVLNVEGREITVDLYEIRDKLSLKRFKFEL</sequence>
<dbReference type="NCBIfam" id="TIGR00040">
    <property type="entry name" value="yfcE"/>
    <property type="match status" value="1"/>
</dbReference>
<dbReference type="Proteomes" id="UP000001901">
    <property type="component" value="Chromosome"/>
</dbReference>
<dbReference type="GO" id="GO:0016787">
    <property type="term" value="F:hydrolase activity"/>
    <property type="evidence" value="ECO:0007669"/>
    <property type="project" value="UniProtKB-UniRule"/>
</dbReference>
<proteinExistence type="inferred from homology"/>
<dbReference type="KEGG" id="apo:Arcpr_0006"/>
<protein>
    <recommendedName>
        <fullName evidence="1">Phosphoesterase</fullName>
        <ecNumber evidence="1">3.1.4.-</ecNumber>
    </recommendedName>
</protein>
<dbReference type="InterPro" id="IPR024654">
    <property type="entry name" value="Calcineurin-like_PHP_lpxH"/>
</dbReference>
<evidence type="ECO:0000313" key="3">
    <source>
        <dbReference type="EMBL" id="ADB57084.1"/>
    </source>
</evidence>